<dbReference type="EMBL" id="JAKMXF010000327">
    <property type="protein sequence ID" value="KAI6648666.1"/>
    <property type="molecule type" value="Genomic_DNA"/>
</dbReference>
<evidence type="ECO:0000256" key="3">
    <source>
        <dbReference type="ARBA" id="ARBA00023242"/>
    </source>
</evidence>
<accession>A0AAV7JIR6</accession>
<dbReference type="PANTHER" id="PTHR13168">
    <property type="entry name" value="ASSOCIATE OF C-MYC AMY-1"/>
    <property type="match status" value="1"/>
</dbReference>
<comment type="subcellular location">
    <subcellularLocation>
        <location evidence="1">Nucleus</location>
    </subcellularLocation>
</comment>
<evidence type="ECO:0000256" key="2">
    <source>
        <dbReference type="ARBA" id="ARBA00009389"/>
    </source>
</evidence>
<feature type="coiled-coil region" evidence="4">
    <location>
        <begin position="65"/>
        <end position="99"/>
    </location>
</feature>
<keyword evidence="4" id="KW-0175">Coiled coil</keyword>
<dbReference type="InterPro" id="IPR026060">
    <property type="entry name" value="AMY1"/>
</dbReference>
<dbReference type="GO" id="GO:0003713">
    <property type="term" value="F:transcription coactivator activity"/>
    <property type="evidence" value="ECO:0007669"/>
    <property type="project" value="InterPro"/>
</dbReference>
<keyword evidence="3" id="KW-0539">Nucleus</keyword>
<name>A0AAV7JIR6_9METZ</name>
<dbReference type="PANTHER" id="PTHR13168:SF0">
    <property type="entry name" value="C-MYC-BINDING PROTEIN"/>
    <property type="match status" value="1"/>
</dbReference>
<dbReference type="GO" id="GO:0005634">
    <property type="term" value="C:nucleus"/>
    <property type="evidence" value="ECO:0007669"/>
    <property type="project" value="UniProtKB-SubCell"/>
</dbReference>
<evidence type="ECO:0000256" key="1">
    <source>
        <dbReference type="ARBA" id="ARBA00004123"/>
    </source>
</evidence>
<reference evidence="5 6" key="1">
    <citation type="journal article" date="2023" name="BMC Biol.">
        <title>The compact genome of the sponge Oopsacas minuta (Hexactinellida) is lacking key metazoan core genes.</title>
        <authorList>
            <person name="Santini S."/>
            <person name="Schenkelaars Q."/>
            <person name="Jourda C."/>
            <person name="Duchesne M."/>
            <person name="Belahbib H."/>
            <person name="Rocher C."/>
            <person name="Selva M."/>
            <person name="Riesgo A."/>
            <person name="Vervoort M."/>
            <person name="Leys S.P."/>
            <person name="Kodjabachian L."/>
            <person name="Le Bivic A."/>
            <person name="Borchiellini C."/>
            <person name="Claverie J.M."/>
            <person name="Renard E."/>
        </authorList>
    </citation>
    <scope>NUCLEOTIDE SEQUENCE [LARGE SCALE GENOMIC DNA]</scope>
    <source>
        <strain evidence="5">SPO-2</strain>
    </source>
</reference>
<dbReference type="PRINTS" id="PR02028">
    <property type="entry name" value="CMYCBINDINGP"/>
</dbReference>
<evidence type="ECO:0000313" key="5">
    <source>
        <dbReference type="EMBL" id="KAI6648666.1"/>
    </source>
</evidence>
<comment type="similarity">
    <text evidence="2">Belongs to the AMY1 family.</text>
</comment>
<evidence type="ECO:0008006" key="7">
    <source>
        <dbReference type="Google" id="ProtNLM"/>
    </source>
</evidence>
<protein>
    <recommendedName>
        <fullName evidence="7">c-Myc-binding protein</fullName>
    </recommendedName>
</protein>
<dbReference type="AlphaFoldDB" id="A0AAV7JIR6"/>
<proteinExistence type="inferred from homology"/>
<gene>
    <name evidence="5" type="ORF">LOD99_7893</name>
</gene>
<evidence type="ECO:0000256" key="4">
    <source>
        <dbReference type="SAM" id="Coils"/>
    </source>
</evidence>
<sequence>MSGQLSQNKAENRREDFRKYLEKSGVVDAMTKLLVGLYEEPEKPEDALDYVRKQFQGGPIEEVDVIALRNERDELSIKLKEAEDRIKELEQKVETLSTQQPQQTAS</sequence>
<evidence type="ECO:0000313" key="6">
    <source>
        <dbReference type="Proteomes" id="UP001165289"/>
    </source>
</evidence>
<dbReference type="Proteomes" id="UP001165289">
    <property type="component" value="Unassembled WGS sequence"/>
</dbReference>
<organism evidence="5 6">
    <name type="scientific">Oopsacas minuta</name>
    <dbReference type="NCBI Taxonomy" id="111878"/>
    <lineage>
        <taxon>Eukaryota</taxon>
        <taxon>Metazoa</taxon>
        <taxon>Porifera</taxon>
        <taxon>Hexactinellida</taxon>
        <taxon>Hexasterophora</taxon>
        <taxon>Lyssacinosida</taxon>
        <taxon>Leucopsacidae</taxon>
        <taxon>Oopsacas</taxon>
    </lineage>
</organism>
<comment type="caution">
    <text evidence="5">The sequence shown here is derived from an EMBL/GenBank/DDBJ whole genome shotgun (WGS) entry which is preliminary data.</text>
</comment>
<keyword evidence="6" id="KW-1185">Reference proteome</keyword>